<name>A0A2U9BX24_SCOMX</name>
<organism evidence="2 3">
    <name type="scientific">Scophthalmus maximus</name>
    <name type="common">Turbot</name>
    <name type="synonym">Psetta maxima</name>
    <dbReference type="NCBI Taxonomy" id="52904"/>
    <lineage>
        <taxon>Eukaryota</taxon>
        <taxon>Metazoa</taxon>
        <taxon>Chordata</taxon>
        <taxon>Craniata</taxon>
        <taxon>Vertebrata</taxon>
        <taxon>Euteleostomi</taxon>
        <taxon>Actinopterygii</taxon>
        <taxon>Neopterygii</taxon>
        <taxon>Teleostei</taxon>
        <taxon>Neoteleostei</taxon>
        <taxon>Acanthomorphata</taxon>
        <taxon>Carangaria</taxon>
        <taxon>Pleuronectiformes</taxon>
        <taxon>Pleuronectoidei</taxon>
        <taxon>Scophthalmidae</taxon>
        <taxon>Scophthalmus</taxon>
    </lineage>
</organism>
<evidence type="ECO:0000313" key="2">
    <source>
        <dbReference type="EMBL" id="AWP08847.1"/>
    </source>
</evidence>
<feature type="compositionally biased region" description="Polar residues" evidence="1">
    <location>
        <begin position="393"/>
        <end position="404"/>
    </location>
</feature>
<gene>
    <name evidence="2" type="ORF">SMAX5B_017829</name>
</gene>
<keyword evidence="3" id="KW-1185">Reference proteome</keyword>
<feature type="compositionally biased region" description="Polar residues" evidence="1">
    <location>
        <begin position="47"/>
        <end position="57"/>
    </location>
</feature>
<proteinExistence type="predicted"/>
<feature type="region of interest" description="Disordered" evidence="1">
    <location>
        <begin position="260"/>
        <end position="404"/>
    </location>
</feature>
<dbReference type="Proteomes" id="UP000246464">
    <property type="component" value="Chromosome 10"/>
</dbReference>
<feature type="region of interest" description="Disordered" evidence="1">
    <location>
        <begin position="1"/>
        <end position="57"/>
    </location>
</feature>
<feature type="compositionally biased region" description="Low complexity" evidence="1">
    <location>
        <begin position="356"/>
        <end position="369"/>
    </location>
</feature>
<accession>A0A2U9BX24</accession>
<dbReference type="EMBL" id="CP026252">
    <property type="protein sequence ID" value="AWP08847.1"/>
    <property type="molecule type" value="Genomic_DNA"/>
</dbReference>
<evidence type="ECO:0000313" key="3">
    <source>
        <dbReference type="Proteomes" id="UP000246464"/>
    </source>
</evidence>
<reference evidence="2 3" key="1">
    <citation type="submission" date="2017-12" db="EMBL/GenBank/DDBJ databases">
        <title>Integrating genomic resources of turbot (Scophthalmus maximus) in depth evaluation of genetic and physical mapping variation across individuals.</title>
        <authorList>
            <person name="Martinez P."/>
        </authorList>
    </citation>
    <scope>NUCLEOTIDE SEQUENCE [LARGE SCALE GENOMIC DNA]</scope>
</reference>
<feature type="compositionally biased region" description="Polar residues" evidence="1">
    <location>
        <begin position="267"/>
        <end position="282"/>
    </location>
</feature>
<protein>
    <submittedName>
        <fullName evidence="2">Putative cyclic nucleotide-gated cation channel beta-1-like</fullName>
    </submittedName>
</protein>
<sequence length="404" mass="43297">MVLEDVDSDNEGHCNAAVPSTKLDPPSPATTTTPQQQEATRRTQTSWQPPAASTLSQVCGDVGPVAALSDGVEKMSQEDAETQTGRWTPFIESIKREAEDVALATMEERLLYERMEMARMAEEVARQTAEMAIRQMASEGQSIKLSLGSAELLEEPEAGCLVLYNPALQVVTKSGEEEATGDDCGAPVSCDAFESCLMRIPHTSECLGNINAFFKENGISPPKIPPMPKLPTQFSDVTKYFPSLPPDTLELPNVPSYPRLPPIVSPPSKQLSSPSRQLTGLSNPAFFIEDDSDVSPVRPAGPPDSSSLSLRPAVNVEDVDSDHERKGGGEAAAAGGGGGEEQSAIPKIFTPQDPRLTTLTVPVTPSGGRQSRRLRSQSEDDDDEGCLPVRAWPSQSSLHSTDDV</sequence>
<dbReference type="AlphaFoldDB" id="A0A2U9BX24"/>
<evidence type="ECO:0000256" key="1">
    <source>
        <dbReference type="SAM" id="MobiDB-lite"/>
    </source>
</evidence>
<feature type="compositionally biased region" description="Low complexity" evidence="1">
    <location>
        <begin position="29"/>
        <end position="46"/>
    </location>
</feature>